<dbReference type="Pfam" id="PF00487">
    <property type="entry name" value="FA_desaturase"/>
    <property type="match status" value="1"/>
</dbReference>
<name>A0A0V0QTF1_PSEPJ</name>
<keyword evidence="2 4" id="KW-0479">Metal-binding</keyword>
<dbReference type="Pfam" id="PF00173">
    <property type="entry name" value="Cyt-b5"/>
    <property type="match status" value="1"/>
</dbReference>
<dbReference type="InterPro" id="IPR001199">
    <property type="entry name" value="Cyt_B5-like_heme/steroid-bd"/>
</dbReference>
<comment type="caution">
    <text evidence="4">Lacks conserved residue(s) required for the propagation of feature annotation.</text>
</comment>
<dbReference type="Proteomes" id="UP000054937">
    <property type="component" value="Unassembled WGS sequence"/>
</dbReference>
<feature type="transmembrane region" description="Helical" evidence="4">
    <location>
        <begin position="299"/>
        <end position="322"/>
    </location>
</feature>
<keyword evidence="3 4" id="KW-0408">Iron</keyword>
<gene>
    <name evidence="6" type="ORF">PPERSA_12712</name>
</gene>
<evidence type="ECO:0000256" key="4">
    <source>
        <dbReference type="RuleBase" id="RU362121"/>
    </source>
</evidence>
<dbReference type="OMA" id="GGAFWIE"/>
<keyword evidence="4" id="KW-0812">Transmembrane</keyword>
<dbReference type="PROSITE" id="PS50255">
    <property type="entry name" value="CYTOCHROME_B5_2"/>
    <property type="match status" value="1"/>
</dbReference>
<evidence type="ECO:0000313" key="7">
    <source>
        <dbReference type="Proteomes" id="UP000054937"/>
    </source>
</evidence>
<dbReference type="InterPro" id="IPR005804">
    <property type="entry name" value="FA_desaturase_dom"/>
</dbReference>
<evidence type="ECO:0000256" key="1">
    <source>
        <dbReference type="ARBA" id="ARBA00022617"/>
    </source>
</evidence>
<dbReference type="PANTHER" id="PTHR19353:SF19">
    <property type="entry name" value="DELTA(5) FATTY ACID DESATURASE C-RELATED"/>
    <property type="match status" value="1"/>
</dbReference>
<dbReference type="PANTHER" id="PTHR19353">
    <property type="entry name" value="FATTY ACID DESATURASE 2"/>
    <property type="match status" value="1"/>
</dbReference>
<dbReference type="EMBL" id="LDAU01000106">
    <property type="protein sequence ID" value="KRX05534.1"/>
    <property type="molecule type" value="Genomic_DNA"/>
</dbReference>
<dbReference type="GO" id="GO:0046872">
    <property type="term" value="F:metal ion binding"/>
    <property type="evidence" value="ECO:0007669"/>
    <property type="project" value="UniProtKB-UniRule"/>
</dbReference>
<sequence length="436" mass="51457">MSTEKAQQEQQIQKQSKDLWHLYGNTYDLSSFMEKHPGGKQILQVTRGHLDITPMFESYHAFADLDKLKQDLATYQVGKSEYPQKYTFNKGEFYDVVRERVRKYFGTEKNVNHKVKINAFWFTKVSIITILYLASLYFSFFTNYSTKLTCLISFISGWLLIAVGMCVYHDASHFALFQRNFEKNDVFTRIVGAFLLFRPELWMTHHSFRHHAYTGDENLDPDIINYQPFIRKVDRVPAKKYMKYTNKILGLVTCITMWLLPGQGVGQALIYEFTWRIQGRIWRMSYPKEILNRRIYERLILIALVFMHLYKFNIFVTICYFIGYNMAYSLAIVPDHDTNQTHQNFDPSRKDWGETQVRNSGNFGNKVFFDLYNHIFGGINYQIEHHLFPSMCNVHLNQISPIVQETCKEFNVPYVSHISVISAYKDFLKGIMKINQ</sequence>
<keyword evidence="7" id="KW-1185">Reference proteome</keyword>
<evidence type="ECO:0000259" key="5">
    <source>
        <dbReference type="PROSITE" id="PS50255"/>
    </source>
</evidence>
<dbReference type="InParanoid" id="A0A0V0QTF1"/>
<dbReference type="GO" id="GO:0020037">
    <property type="term" value="F:heme binding"/>
    <property type="evidence" value="ECO:0007669"/>
    <property type="project" value="UniProtKB-UniRule"/>
</dbReference>
<accession>A0A0V0QTF1</accession>
<evidence type="ECO:0000313" key="6">
    <source>
        <dbReference type="EMBL" id="KRX05534.1"/>
    </source>
</evidence>
<dbReference type="SUPFAM" id="SSF55856">
    <property type="entry name" value="Cytochrome b5-like heme/steroid binding domain"/>
    <property type="match status" value="1"/>
</dbReference>
<feature type="domain" description="Cytochrome b5 heme-binding" evidence="5">
    <location>
        <begin position="1"/>
        <end position="81"/>
    </location>
</feature>
<dbReference type="InterPro" id="IPR012171">
    <property type="entry name" value="Fatty_acid_desaturase"/>
</dbReference>
<dbReference type="GO" id="GO:0006636">
    <property type="term" value="P:unsaturated fatty acid biosynthetic process"/>
    <property type="evidence" value="ECO:0007669"/>
    <property type="project" value="UniProtKB-ARBA"/>
</dbReference>
<dbReference type="InterPro" id="IPR036400">
    <property type="entry name" value="Cyt_B5-like_heme/steroid_sf"/>
</dbReference>
<evidence type="ECO:0000256" key="3">
    <source>
        <dbReference type="ARBA" id="ARBA00023004"/>
    </source>
</evidence>
<dbReference type="GO" id="GO:0016717">
    <property type="term" value="F:oxidoreductase activity, acting on paired donors, with oxidation of a pair of donors resulting in the reduction of molecular oxygen to two molecules of water"/>
    <property type="evidence" value="ECO:0007669"/>
    <property type="project" value="UniProtKB-ARBA"/>
</dbReference>
<organism evidence="6 7">
    <name type="scientific">Pseudocohnilembus persalinus</name>
    <name type="common">Ciliate</name>
    <dbReference type="NCBI Taxonomy" id="266149"/>
    <lineage>
        <taxon>Eukaryota</taxon>
        <taxon>Sar</taxon>
        <taxon>Alveolata</taxon>
        <taxon>Ciliophora</taxon>
        <taxon>Intramacronucleata</taxon>
        <taxon>Oligohymenophorea</taxon>
        <taxon>Scuticociliatia</taxon>
        <taxon>Philasterida</taxon>
        <taxon>Pseudocohnilembidae</taxon>
        <taxon>Pseudocohnilembus</taxon>
    </lineage>
</organism>
<dbReference type="Gene3D" id="3.10.120.10">
    <property type="entry name" value="Cytochrome b5-like heme/steroid binding domain"/>
    <property type="match status" value="1"/>
</dbReference>
<keyword evidence="4" id="KW-1133">Transmembrane helix</keyword>
<keyword evidence="4" id="KW-0472">Membrane</keyword>
<keyword evidence="1 4" id="KW-0349">Heme</keyword>
<feature type="transmembrane region" description="Helical" evidence="4">
    <location>
        <begin position="119"/>
        <end position="140"/>
    </location>
</feature>
<dbReference type="OrthoDB" id="260091at2759"/>
<dbReference type="InterPro" id="IPR018506">
    <property type="entry name" value="Cyt_B5_heme-BS"/>
</dbReference>
<dbReference type="GO" id="GO:0016020">
    <property type="term" value="C:membrane"/>
    <property type="evidence" value="ECO:0007669"/>
    <property type="project" value="TreeGrafter"/>
</dbReference>
<dbReference type="PROSITE" id="PS00191">
    <property type="entry name" value="CYTOCHROME_B5_1"/>
    <property type="match status" value="1"/>
</dbReference>
<feature type="transmembrane region" description="Helical" evidence="4">
    <location>
        <begin position="146"/>
        <end position="168"/>
    </location>
</feature>
<reference evidence="6 7" key="1">
    <citation type="journal article" date="2015" name="Sci. Rep.">
        <title>Genome of the facultative scuticociliatosis pathogen Pseudocohnilembus persalinus provides insight into its virulence through horizontal gene transfer.</title>
        <authorList>
            <person name="Xiong J."/>
            <person name="Wang G."/>
            <person name="Cheng J."/>
            <person name="Tian M."/>
            <person name="Pan X."/>
            <person name="Warren A."/>
            <person name="Jiang C."/>
            <person name="Yuan D."/>
            <person name="Miao W."/>
        </authorList>
    </citation>
    <scope>NUCLEOTIDE SEQUENCE [LARGE SCALE GENOMIC DNA]</scope>
    <source>
        <strain evidence="6">36N120E</strain>
    </source>
</reference>
<proteinExistence type="inferred from homology"/>
<feature type="transmembrane region" description="Helical" evidence="4">
    <location>
        <begin position="248"/>
        <end position="270"/>
    </location>
</feature>
<protein>
    <submittedName>
        <fullName evidence="6">Cytochrome b5-like heme/steroid binding domain</fullName>
    </submittedName>
</protein>
<comment type="similarity">
    <text evidence="4">Belongs to the cytochrome b5 family.</text>
</comment>
<comment type="caution">
    <text evidence="6">The sequence shown here is derived from an EMBL/GenBank/DDBJ whole genome shotgun (WGS) entry which is preliminary data.</text>
</comment>
<dbReference type="AlphaFoldDB" id="A0A0V0QTF1"/>
<dbReference type="GO" id="GO:0042759">
    <property type="term" value="P:long-chain fatty acid biosynthetic process"/>
    <property type="evidence" value="ECO:0007669"/>
    <property type="project" value="UniProtKB-ARBA"/>
</dbReference>
<evidence type="ECO:0000256" key="2">
    <source>
        <dbReference type="ARBA" id="ARBA00022723"/>
    </source>
</evidence>